<dbReference type="AlphaFoldDB" id="A0A2G6JBI9"/>
<dbReference type="EMBL" id="PDSG01000004">
    <property type="protein sequence ID" value="PIE20804.1"/>
    <property type="molecule type" value="Genomic_DNA"/>
</dbReference>
<accession>A0A2G6JBI9</accession>
<evidence type="ECO:0000313" key="2">
    <source>
        <dbReference type="EMBL" id="PIE20804.1"/>
    </source>
</evidence>
<evidence type="ECO:0000256" key="1">
    <source>
        <dbReference type="SAM" id="Phobius"/>
    </source>
</evidence>
<keyword evidence="1" id="KW-0472">Membrane</keyword>
<sequence>MIRKFIWATLFFIAGGIFIAWLVQDLWLPEWNKELADKSSEFRAKGLAFGKTADQQACFDEALTSFNRCSGFACTITHGKFLKACWENAAPTEGFCDGVPAYSEKPSDDDKSWARHACWDRDIRGEGCRLLMRQQQLLCSQ</sequence>
<keyword evidence="1" id="KW-1133">Transmembrane helix</keyword>
<gene>
    <name evidence="2" type="ORF">CSA61_00695</name>
</gene>
<reference evidence="2 3" key="1">
    <citation type="submission" date="2017-10" db="EMBL/GenBank/DDBJ databases">
        <title>Novel microbial diversity and functional potential in the marine mammal oral microbiome.</title>
        <authorList>
            <person name="Dudek N.K."/>
            <person name="Sun C.L."/>
            <person name="Burstein D."/>
            <person name="Kantor R.S."/>
            <person name="Aliaga Goltsman D.S."/>
            <person name="Bik E.M."/>
            <person name="Thomas B.C."/>
            <person name="Banfield J.F."/>
            <person name="Relman D.A."/>
        </authorList>
    </citation>
    <scope>NUCLEOTIDE SEQUENCE [LARGE SCALE GENOMIC DNA]</scope>
    <source>
        <strain evidence="2">DOLJORAL78_49_30</strain>
    </source>
</reference>
<name>A0A2G6JBI9_NEPCE</name>
<feature type="transmembrane region" description="Helical" evidence="1">
    <location>
        <begin position="6"/>
        <end position="23"/>
    </location>
</feature>
<keyword evidence="1" id="KW-0812">Transmembrane</keyword>
<evidence type="ECO:0000313" key="3">
    <source>
        <dbReference type="Proteomes" id="UP000242733"/>
    </source>
</evidence>
<proteinExistence type="predicted"/>
<organism evidence="2 3">
    <name type="scientific">Neptuniibacter caesariensis</name>
    <dbReference type="NCBI Taxonomy" id="207954"/>
    <lineage>
        <taxon>Bacteria</taxon>
        <taxon>Pseudomonadati</taxon>
        <taxon>Pseudomonadota</taxon>
        <taxon>Gammaproteobacteria</taxon>
        <taxon>Oceanospirillales</taxon>
        <taxon>Oceanospirillaceae</taxon>
        <taxon>Neptuniibacter</taxon>
    </lineage>
</organism>
<protein>
    <submittedName>
        <fullName evidence="2">Uncharacterized protein</fullName>
    </submittedName>
</protein>
<comment type="caution">
    <text evidence="2">The sequence shown here is derived from an EMBL/GenBank/DDBJ whole genome shotgun (WGS) entry which is preliminary data.</text>
</comment>
<dbReference type="Proteomes" id="UP000242733">
    <property type="component" value="Unassembled WGS sequence"/>
</dbReference>